<protein>
    <submittedName>
        <fullName evidence="1">Uncharacterized protein</fullName>
    </submittedName>
</protein>
<proteinExistence type="predicted"/>
<sequence>MLPENVMSDLISRLPVKTIIRCKCVCKKWRDLVTDPYFVHLHLSRSHEALMMHDGLGFRRPGTLKWVEIIHDQLIPVKRLHLRRCGPVRGFSRIQVGSVNGLICCVDHEYEQRIYIFNPVLEEYMILPKPRSGGAGLETLGYGFGVSTAGKYKVIRICGRMKYLYTSKTVVYSAEIEVYNLGMDHWRSLGQTPCNLKGLLSPGLYLTSHMYWLDDGQIYDLDLVRETFELFPSPAARGGKERMLGVLKGSLSCVSWCLLGLEVWVVKEGSWYKEISVQEVVSPFLKSRVWRPVCLVDGLEGASILLVYVEVTRKLMVYRLNTNTIQNLYLPAFWPNRISHRNECLGYRPSFVKLDSIGSTR</sequence>
<dbReference type="EMBL" id="CM042035">
    <property type="protein sequence ID" value="KAI3755616.1"/>
    <property type="molecule type" value="Genomic_DNA"/>
</dbReference>
<evidence type="ECO:0000313" key="2">
    <source>
        <dbReference type="Proteomes" id="UP001056120"/>
    </source>
</evidence>
<gene>
    <name evidence="1" type="ORF">L1987_55420</name>
</gene>
<reference evidence="2" key="1">
    <citation type="journal article" date="2022" name="Mol. Ecol. Resour.">
        <title>The genomes of chicory, endive, great burdock and yacon provide insights into Asteraceae palaeo-polyploidization history and plant inulin production.</title>
        <authorList>
            <person name="Fan W."/>
            <person name="Wang S."/>
            <person name="Wang H."/>
            <person name="Wang A."/>
            <person name="Jiang F."/>
            <person name="Liu H."/>
            <person name="Zhao H."/>
            <person name="Xu D."/>
            <person name="Zhang Y."/>
        </authorList>
    </citation>
    <scope>NUCLEOTIDE SEQUENCE [LARGE SCALE GENOMIC DNA]</scope>
    <source>
        <strain evidence="2">cv. Yunnan</strain>
    </source>
</reference>
<name>A0ACB9EA68_9ASTR</name>
<reference evidence="1 2" key="2">
    <citation type="journal article" date="2022" name="Mol. Ecol. Resour.">
        <title>The genomes of chicory, endive, great burdock and yacon provide insights into Asteraceae paleo-polyploidization history and plant inulin production.</title>
        <authorList>
            <person name="Fan W."/>
            <person name="Wang S."/>
            <person name="Wang H."/>
            <person name="Wang A."/>
            <person name="Jiang F."/>
            <person name="Liu H."/>
            <person name="Zhao H."/>
            <person name="Xu D."/>
            <person name="Zhang Y."/>
        </authorList>
    </citation>
    <scope>NUCLEOTIDE SEQUENCE [LARGE SCALE GENOMIC DNA]</scope>
    <source>
        <strain evidence="2">cv. Yunnan</strain>
        <tissue evidence="1">Leaves</tissue>
    </source>
</reference>
<comment type="caution">
    <text evidence="1">The sequence shown here is derived from an EMBL/GenBank/DDBJ whole genome shotgun (WGS) entry which is preliminary data.</text>
</comment>
<evidence type="ECO:0000313" key="1">
    <source>
        <dbReference type="EMBL" id="KAI3755616.1"/>
    </source>
</evidence>
<keyword evidence="2" id="KW-1185">Reference proteome</keyword>
<organism evidence="1 2">
    <name type="scientific">Smallanthus sonchifolius</name>
    <dbReference type="NCBI Taxonomy" id="185202"/>
    <lineage>
        <taxon>Eukaryota</taxon>
        <taxon>Viridiplantae</taxon>
        <taxon>Streptophyta</taxon>
        <taxon>Embryophyta</taxon>
        <taxon>Tracheophyta</taxon>
        <taxon>Spermatophyta</taxon>
        <taxon>Magnoliopsida</taxon>
        <taxon>eudicotyledons</taxon>
        <taxon>Gunneridae</taxon>
        <taxon>Pentapetalae</taxon>
        <taxon>asterids</taxon>
        <taxon>campanulids</taxon>
        <taxon>Asterales</taxon>
        <taxon>Asteraceae</taxon>
        <taxon>Asteroideae</taxon>
        <taxon>Heliantheae alliance</taxon>
        <taxon>Millerieae</taxon>
        <taxon>Smallanthus</taxon>
    </lineage>
</organism>
<dbReference type="Proteomes" id="UP001056120">
    <property type="component" value="Linkage Group LG18"/>
</dbReference>
<accession>A0ACB9EA68</accession>